<name>A0A6M8SMY5_9NEIS</name>
<dbReference type="AlphaFoldDB" id="A0A6M8SMY5"/>
<dbReference type="KEGG" id="dee:HQN60_07225"/>
<dbReference type="RefSeq" id="WP_173533009.1">
    <property type="nucleotide sequence ID" value="NZ_CP054143.1"/>
</dbReference>
<keyword evidence="3" id="KW-1185">Reference proteome</keyword>
<dbReference type="Gene3D" id="3.90.1150.200">
    <property type="match status" value="1"/>
</dbReference>
<evidence type="ECO:0000313" key="2">
    <source>
        <dbReference type="EMBL" id="QKJ66505.1"/>
    </source>
</evidence>
<protein>
    <submittedName>
        <fullName evidence="2">DUF1801 domain-containing protein</fullName>
    </submittedName>
</protein>
<organism evidence="2 3">
    <name type="scientific">Deefgea piscis</name>
    <dbReference type="NCBI Taxonomy" id="2739061"/>
    <lineage>
        <taxon>Bacteria</taxon>
        <taxon>Pseudomonadati</taxon>
        <taxon>Pseudomonadota</taxon>
        <taxon>Betaproteobacteria</taxon>
        <taxon>Neisseriales</taxon>
        <taxon>Chitinibacteraceae</taxon>
        <taxon>Deefgea</taxon>
    </lineage>
</organism>
<dbReference type="InterPro" id="IPR014922">
    <property type="entry name" value="YdhG-like"/>
</dbReference>
<reference evidence="2 3" key="1">
    <citation type="submission" date="2020-05" db="EMBL/GenBank/DDBJ databases">
        <title>Complete genome sequence of Deefgea sp. D17.</title>
        <authorList>
            <person name="Bae J.-W."/>
            <person name="Han J.E."/>
        </authorList>
    </citation>
    <scope>NUCLEOTIDE SEQUENCE [LARGE SCALE GENOMIC DNA]</scope>
    <source>
        <strain evidence="2 3">D17</strain>
    </source>
</reference>
<proteinExistence type="predicted"/>
<dbReference type="SUPFAM" id="SSF159888">
    <property type="entry name" value="YdhG-like"/>
    <property type="match status" value="1"/>
</dbReference>
<evidence type="ECO:0000313" key="3">
    <source>
        <dbReference type="Proteomes" id="UP000504844"/>
    </source>
</evidence>
<accession>A0A6M8SMY5</accession>
<feature type="domain" description="YdhG-like" evidence="1">
    <location>
        <begin position="23"/>
        <end position="112"/>
    </location>
</feature>
<dbReference type="Pfam" id="PF08818">
    <property type="entry name" value="DUF1801"/>
    <property type="match status" value="1"/>
</dbReference>
<dbReference type="EMBL" id="CP054143">
    <property type="protein sequence ID" value="QKJ66505.1"/>
    <property type="molecule type" value="Genomic_DNA"/>
</dbReference>
<sequence length="115" mass="12545">MNDPRVTQLLHDLALADGDILAIVEATRALIYSQVPTASERVMYGGLMFGDASDFCGVFAYKNHVSLEFGRGCDLQDVAGVLEGGGKFRRHIKLMQVADLEAKSVAQYIFQAHAL</sequence>
<gene>
    <name evidence="2" type="ORF">HQN60_07225</name>
</gene>
<evidence type="ECO:0000259" key="1">
    <source>
        <dbReference type="Pfam" id="PF08818"/>
    </source>
</evidence>
<dbReference type="Proteomes" id="UP000504844">
    <property type="component" value="Chromosome"/>
</dbReference>